<evidence type="ECO:0000256" key="1">
    <source>
        <dbReference type="ARBA" id="ARBA00010879"/>
    </source>
</evidence>
<protein>
    <recommendedName>
        <fullName evidence="2">ribonuclease H</fullName>
        <ecNumber evidence="2">3.1.26.4</ecNumber>
    </recommendedName>
</protein>
<dbReference type="GO" id="GO:0004523">
    <property type="term" value="F:RNA-DNA hybrid ribonuclease activity"/>
    <property type="evidence" value="ECO:0007669"/>
    <property type="project" value="UniProtKB-EC"/>
</dbReference>
<dbReference type="InterPro" id="IPR043128">
    <property type="entry name" value="Rev_trsase/Diguanyl_cyclase"/>
</dbReference>
<dbReference type="SUPFAM" id="SSF56672">
    <property type="entry name" value="DNA/RNA polymerases"/>
    <property type="match status" value="1"/>
</dbReference>
<name>A0A091IIP9_CALAN</name>
<dbReference type="PANTHER" id="PTHR33064:SF37">
    <property type="entry name" value="RIBONUCLEASE H"/>
    <property type="match status" value="1"/>
</dbReference>
<dbReference type="Gene3D" id="3.30.70.270">
    <property type="match status" value="2"/>
</dbReference>
<evidence type="ECO:0000313" key="4">
    <source>
        <dbReference type="EMBL" id="KFP08494.1"/>
    </source>
</evidence>
<dbReference type="PANTHER" id="PTHR33064">
    <property type="entry name" value="POL PROTEIN"/>
    <property type="match status" value="1"/>
</dbReference>
<dbReference type="InterPro" id="IPR043502">
    <property type="entry name" value="DNA/RNA_pol_sf"/>
</dbReference>
<dbReference type="InterPro" id="IPR051320">
    <property type="entry name" value="Viral_Replic_Matur_Polypro"/>
</dbReference>
<dbReference type="Pfam" id="PF00078">
    <property type="entry name" value="RVT_1"/>
    <property type="match status" value="1"/>
</dbReference>
<accession>A0A091IIP9</accession>
<evidence type="ECO:0000256" key="2">
    <source>
        <dbReference type="ARBA" id="ARBA00012180"/>
    </source>
</evidence>
<feature type="non-terminal residue" evidence="4">
    <location>
        <position position="229"/>
    </location>
</feature>
<evidence type="ECO:0000259" key="3">
    <source>
        <dbReference type="PROSITE" id="PS50878"/>
    </source>
</evidence>
<gene>
    <name evidence="4" type="ORF">N300_08286</name>
</gene>
<dbReference type="PROSITE" id="PS50878">
    <property type="entry name" value="RT_POL"/>
    <property type="match status" value="1"/>
</dbReference>
<keyword evidence="5" id="KW-1185">Reference proteome</keyword>
<dbReference type="STRING" id="9244.A0A091IIP9"/>
<dbReference type="Gene3D" id="3.10.10.10">
    <property type="entry name" value="HIV Type 1 Reverse Transcriptase, subunit A, domain 1"/>
    <property type="match status" value="1"/>
</dbReference>
<proteinExistence type="inferred from homology"/>
<feature type="non-terminal residue" evidence="4">
    <location>
        <position position="1"/>
    </location>
</feature>
<feature type="domain" description="Reverse transcriptase" evidence="3">
    <location>
        <begin position="1"/>
        <end position="128"/>
    </location>
</feature>
<dbReference type="InterPro" id="IPR000477">
    <property type="entry name" value="RT_dom"/>
</dbReference>
<sequence>WYSVIDLKDAFWACPLAEECRDYFAFEWEDPDTNRKQQLRWTVLPQGFTESPNLFGQALEELLKEYKIQDGNILLQYVDDLLIAGTEKELVKQETIGLLNFLANKGLKVSQEKLQFVEEKVKYLGHYIFNGKKILDPERIKGIIELPLPKTKRQIRQVLGLFGYCRQWIENYSCKVKFLYEQLIKDSLPKWTERDQRLFKDLKKELSQAPVLSLPDLKRPFHLFVNINE</sequence>
<comment type="similarity">
    <text evidence="1">Belongs to the beta type-B retroviral polymerase family. HERV class-II K(HML-2) pol subfamily.</text>
</comment>
<dbReference type="EMBL" id="KL218793">
    <property type="protein sequence ID" value="KFP08494.1"/>
    <property type="molecule type" value="Genomic_DNA"/>
</dbReference>
<dbReference type="AlphaFoldDB" id="A0A091IIP9"/>
<reference evidence="4 5" key="1">
    <citation type="submission" date="2014-04" db="EMBL/GenBank/DDBJ databases">
        <title>Genome evolution of avian class.</title>
        <authorList>
            <person name="Zhang G."/>
            <person name="Li C."/>
        </authorList>
    </citation>
    <scope>NUCLEOTIDE SEQUENCE [LARGE SCALE GENOMIC DNA]</scope>
    <source>
        <strain evidence="4">BGI_N300</strain>
    </source>
</reference>
<dbReference type="EC" id="3.1.26.4" evidence="2"/>
<evidence type="ECO:0000313" key="5">
    <source>
        <dbReference type="Proteomes" id="UP000054308"/>
    </source>
</evidence>
<organism evidence="4 5">
    <name type="scientific">Calypte anna</name>
    <name type="common">Anna's hummingbird</name>
    <name type="synonym">Archilochus anna</name>
    <dbReference type="NCBI Taxonomy" id="9244"/>
    <lineage>
        <taxon>Eukaryota</taxon>
        <taxon>Metazoa</taxon>
        <taxon>Chordata</taxon>
        <taxon>Craniata</taxon>
        <taxon>Vertebrata</taxon>
        <taxon>Euteleostomi</taxon>
        <taxon>Archelosauria</taxon>
        <taxon>Archosauria</taxon>
        <taxon>Dinosauria</taxon>
        <taxon>Saurischia</taxon>
        <taxon>Theropoda</taxon>
        <taxon>Coelurosauria</taxon>
        <taxon>Aves</taxon>
        <taxon>Neognathae</taxon>
        <taxon>Neoaves</taxon>
        <taxon>Strisores</taxon>
        <taxon>Apodiformes</taxon>
        <taxon>Trochilidae</taxon>
        <taxon>Calypte</taxon>
    </lineage>
</organism>
<dbReference type="Proteomes" id="UP000054308">
    <property type="component" value="Unassembled WGS sequence"/>
</dbReference>